<protein>
    <recommendedName>
        <fullName evidence="1">SGNH hydrolase-type esterase domain-containing protein</fullName>
    </recommendedName>
</protein>
<evidence type="ECO:0000313" key="2">
    <source>
        <dbReference type="EMBL" id="BCT77377.1"/>
    </source>
</evidence>
<name>A0ABN6FKI8_SINCY</name>
<dbReference type="InterPro" id="IPR036514">
    <property type="entry name" value="SGNH_hydro_sf"/>
</dbReference>
<proteinExistence type="predicted"/>
<dbReference type="InterPro" id="IPR013830">
    <property type="entry name" value="SGNH_hydro"/>
</dbReference>
<dbReference type="CDD" id="cd01823">
    <property type="entry name" value="SEST_like"/>
    <property type="match status" value="1"/>
</dbReference>
<gene>
    <name evidence="2" type="ORF">SCMU_32190</name>
</gene>
<dbReference type="RefSeq" id="WP_229230085.1">
    <property type="nucleotide sequence ID" value="NZ_AP024525.1"/>
</dbReference>
<dbReference type="SUPFAM" id="SSF52266">
    <property type="entry name" value="SGNH hydrolase"/>
    <property type="match status" value="1"/>
</dbReference>
<evidence type="ECO:0000259" key="1">
    <source>
        <dbReference type="Pfam" id="PF13472"/>
    </source>
</evidence>
<dbReference type="InterPro" id="IPR037460">
    <property type="entry name" value="SEST-like"/>
</dbReference>
<evidence type="ECO:0000313" key="3">
    <source>
        <dbReference type="Proteomes" id="UP001319861"/>
    </source>
</evidence>
<reference evidence="2 3" key="1">
    <citation type="journal article" date="2021" name="J. Biosci. Bioeng.">
        <title>Identification and characterization of a chc gene cluster responsible for the aromatization pathway of cyclohexanecarboxylate degradation in Sinomonas cyclohexanicum ATCC 51369.</title>
        <authorList>
            <person name="Yamamoto T."/>
            <person name="Hasegawa Y."/>
            <person name="Lau P.C.K."/>
            <person name="Iwaki H."/>
        </authorList>
    </citation>
    <scope>NUCLEOTIDE SEQUENCE [LARGE SCALE GENOMIC DNA]</scope>
    <source>
        <strain evidence="2 3">ATCC 51369</strain>
    </source>
</reference>
<dbReference type="Pfam" id="PF13472">
    <property type="entry name" value="Lipase_GDSL_2"/>
    <property type="match status" value="1"/>
</dbReference>
<feature type="domain" description="SGNH hydrolase-type esterase" evidence="1">
    <location>
        <begin position="53"/>
        <end position="262"/>
    </location>
</feature>
<keyword evidence="3" id="KW-1185">Reference proteome</keyword>
<accession>A0ABN6FKI8</accession>
<dbReference type="Gene3D" id="3.40.50.1110">
    <property type="entry name" value="SGNH hydrolase"/>
    <property type="match status" value="1"/>
</dbReference>
<dbReference type="PANTHER" id="PTHR37981:SF1">
    <property type="entry name" value="SGNH HYDROLASE-TYPE ESTERASE DOMAIN-CONTAINING PROTEIN"/>
    <property type="match status" value="1"/>
</dbReference>
<dbReference type="Proteomes" id="UP001319861">
    <property type="component" value="Chromosome"/>
</dbReference>
<sequence>MNVPTAPDPTPTPPRRRSAIARAFLTLLTAVGLVAGASALPASAASPQTYFGLGDSIAAGTGGGTPLNACVQTAAAYPTQLNGTNLGCFGAKTQDVIDSQVPSVPANTRTVTITVGANDVGVGAVVAACINPATPTLCQQELNNSTTSLLPQLPAKLAGTIASVRAKAPNARITLTGYPLLFTVSGLPTALQPVAAEINAATALLNTTIATTALRNGALYTDVTWRFLGHGYGSAAPWINGPIDNGSGGLDPSSFHPNYAGYTYGYVPAVRPFVG</sequence>
<dbReference type="EMBL" id="AP024525">
    <property type="protein sequence ID" value="BCT77377.1"/>
    <property type="molecule type" value="Genomic_DNA"/>
</dbReference>
<dbReference type="PANTHER" id="PTHR37981">
    <property type="entry name" value="LIPASE 2"/>
    <property type="match status" value="1"/>
</dbReference>
<organism evidence="2 3">
    <name type="scientific">Sinomonas cyclohexanicum</name>
    <name type="common">Corynebacterium cyclohexanicum</name>
    <dbReference type="NCBI Taxonomy" id="322009"/>
    <lineage>
        <taxon>Bacteria</taxon>
        <taxon>Bacillati</taxon>
        <taxon>Actinomycetota</taxon>
        <taxon>Actinomycetes</taxon>
        <taxon>Micrococcales</taxon>
        <taxon>Micrococcaceae</taxon>
        <taxon>Sinomonas</taxon>
    </lineage>
</organism>